<dbReference type="PANTHER" id="PTHR42693:SF33">
    <property type="entry name" value="ARYLSULFATASE"/>
    <property type="match status" value="1"/>
</dbReference>
<dbReference type="InterPro" id="IPR050738">
    <property type="entry name" value="Sulfatase"/>
</dbReference>
<dbReference type="InterPro" id="IPR000917">
    <property type="entry name" value="Sulfatase_N"/>
</dbReference>
<dbReference type="Proteomes" id="UP000306635">
    <property type="component" value="Unassembled WGS sequence"/>
</dbReference>
<keyword evidence="7" id="KW-1185">Reference proteome</keyword>
<evidence type="ECO:0000259" key="5">
    <source>
        <dbReference type="Pfam" id="PF00884"/>
    </source>
</evidence>
<dbReference type="Gene3D" id="3.40.720.10">
    <property type="entry name" value="Alkaline Phosphatase, subunit A"/>
    <property type="match status" value="1"/>
</dbReference>
<dbReference type="GO" id="GO:0046872">
    <property type="term" value="F:metal ion binding"/>
    <property type="evidence" value="ECO:0007669"/>
    <property type="project" value="UniProtKB-KW"/>
</dbReference>
<keyword evidence="2" id="KW-0479">Metal-binding</keyword>
<comment type="similarity">
    <text evidence="1">Belongs to the sulfatase family.</text>
</comment>
<evidence type="ECO:0000256" key="4">
    <source>
        <dbReference type="ARBA" id="ARBA00022837"/>
    </source>
</evidence>
<evidence type="ECO:0000256" key="1">
    <source>
        <dbReference type="ARBA" id="ARBA00008779"/>
    </source>
</evidence>
<dbReference type="PANTHER" id="PTHR42693">
    <property type="entry name" value="ARYLSULFATASE FAMILY MEMBER"/>
    <property type="match status" value="1"/>
</dbReference>
<dbReference type="OrthoDB" id="9803751at2"/>
<reference evidence="6 7" key="1">
    <citation type="submission" date="2019-04" db="EMBL/GenBank/DDBJ databases">
        <authorList>
            <person name="Li M."/>
        </authorList>
    </citation>
    <scope>NUCLEOTIDE SEQUENCE [LARGE SCALE GENOMIC DNA]</scope>
    <source>
        <strain evidence="6 7">LAM1902</strain>
    </source>
</reference>
<accession>A0A5R9R2B4</accession>
<sequence>MVPVSNAQDQHAKPNILFILTDDLGVNDIGVWGDGKAPTPTLDQLSNQALRFRQHYTDSTCSVSRAALITGRAPVSIGFEPNGLGLSPDLQTLPESLKGLGYSTHHIGKWHVGEAIEYLQIRPNHHGFDDWFGMLNHFVLHGPDKDGKLVNGPPTFINPWLETDDGPPVQYQGHLDDILTDRAIDLIGKGRQGGKPWFINLWLFSPHHPFQPSETFRSQFPDTDEGRYLAVLKQLDHNVARLLDSLRTSGQLDNTLVVFTSDNGSPNLTRDSNWPLAGTKMTYLEGGVRTPLLVLWPGHRGNADVTGISHITDLYPTLVGMAGGKAPAGLTGRDLSGYIAKGQPLPRVDALYWAADVMTWGMTYGGHLTGRGLFYRPTLGKLESHPVTGPLGVSATKAEAFEAIGRDEALSLLRAWEQKYRPIPLTWHPAAGKKPAFLSGRDYQRAPVHGAYSLGLGLGKARVDGARQVLVEQEGLWGMAIDNGRVEVWRGPLRLQSEPVALEDQCNALVASFNVKPYSKFPFPGPEKGALTVYLNGKVILQSQEPMPRPETAEPLAHPTYIGASASGGDRFAGRIAKPLLVDKFMLPQLDGYGLDDMQATICPASTAAR</sequence>
<proteinExistence type="inferred from homology"/>
<evidence type="ECO:0000313" key="7">
    <source>
        <dbReference type="Proteomes" id="UP000306635"/>
    </source>
</evidence>
<dbReference type="EMBL" id="SWDV01000014">
    <property type="protein sequence ID" value="TLX76749.1"/>
    <property type="molecule type" value="Genomic_DNA"/>
</dbReference>
<keyword evidence="3" id="KW-0378">Hydrolase</keyword>
<dbReference type="GO" id="GO:0004065">
    <property type="term" value="F:arylsulfatase activity"/>
    <property type="evidence" value="ECO:0007669"/>
    <property type="project" value="TreeGrafter"/>
</dbReference>
<dbReference type="AlphaFoldDB" id="A0A5R9R2B4"/>
<feature type="domain" description="Sulfatase N-terminal" evidence="5">
    <location>
        <begin position="14"/>
        <end position="323"/>
    </location>
</feature>
<dbReference type="Pfam" id="PF00884">
    <property type="entry name" value="Sulfatase"/>
    <property type="match status" value="1"/>
</dbReference>
<organism evidence="6 7">
    <name type="scientific">Pseudomonas nicosulfuronedens</name>
    <dbReference type="NCBI Taxonomy" id="2571105"/>
    <lineage>
        <taxon>Bacteria</taxon>
        <taxon>Pseudomonadati</taxon>
        <taxon>Pseudomonadota</taxon>
        <taxon>Gammaproteobacteria</taxon>
        <taxon>Pseudomonadales</taxon>
        <taxon>Pseudomonadaceae</taxon>
        <taxon>Pseudomonas</taxon>
    </lineage>
</organism>
<evidence type="ECO:0000256" key="2">
    <source>
        <dbReference type="ARBA" id="ARBA00022723"/>
    </source>
</evidence>
<evidence type="ECO:0000256" key="3">
    <source>
        <dbReference type="ARBA" id="ARBA00022801"/>
    </source>
</evidence>
<keyword evidence="4" id="KW-0106">Calcium</keyword>
<dbReference type="SUPFAM" id="SSF53649">
    <property type="entry name" value="Alkaline phosphatase-like"/>
    <property type="match status" value="1"/>
</dbReference>
<evidence type="ECO:0000313" key="6">
    <source>
        <dbReference type="EMBL" id="TLX76749.1"/>
    </source>
</evidence>
<comment type="caution">
    <text evidence="6">The sequence shown here is derived from an EMBL/GenBank/DDBJ whole genome shotgun (WGS) entry which is preliminary data.</text>
</comment>
<name>A0A5R9R2B4_9PSED</name>
<dbReference type="InterPro" id="IPR017850">
    <property type="entry name" value="Alkaline_phosphatase_core_sf"/>
</dbReference>
<gene>
    <name evidence="6" type="ORF">FAS41_14350</name>
</gene>
<dbReference type="InterPro" id="IPR024607">
    <property type="entry name" value="Sulfatase_CS"/>
</dbReference>
<dbReference type="PROSITE" id="PS00149">
    <property type="entry name" value="SULFATASE_2"/>
    <property type="match status" value="1"/>
</dbReference>
<protein>
    <submittedName>
        <fullName evidence="6">DUF229 domain-containing protein</fullName>
    </submittedName>
</protein>